<organism evidence="6">
    <name type="scientific">marine sediment metagenome</name>
    <dbReference type="NCBI Taxonomy" id="412755"/>
    <lineage>
        <taxon>unclassified sequences</taxon>
        <taxon>metagenomes</taxon>
        <taxon>ecological metagenomes</taxon>
    </lineage>
</organism>
<reference evidence="6" key="1">
    <citation type="journal article" date="2015" name="Nature">
        <title>Complex archaea that bridge the gap between prokaryotes and eukaryotes.</title>
        <authorList>
            <person name="Spang A."/>
            <person name="Saw J.H."/>
            <person name="Jorgensen S.L."/>
            <person name="Zaremba-Niedzwiedzka K."/>
            <person name="Martijn J."/>
            <person name="Lind A.E."/>
            <person name="van Eijk R."/>
            <person name="Schleper C."/>
            <person name="Guy L."/>
            <person name="Ettema T.J."/>
        </authorList>
    </citation>
    <scope>NUCLEOTIDE SEQUENCE</scope>
</reference>
<gene>
    <name evidence="6" type="ORF">LCGC14_0863220</name>
</gene>
<feature type="transmembrane region" description="Helical" evidence="5">
    <location>
        <begin position="227"/>
        <end position="245"/>
    </location>
</feature>
<keyword evidence="4 5" id="KW-0472">Membrane</keyword>
<dbReference type="GO" id="GO:0046873">
    <property type="term" value="F:metal ion transmembrane transporter activity"/>
    <property type="evidence" value="ECO:0007669"/>
    <property type="project" value="InterPro"/>
</dbReference>
<feature type="transmembrane region" description="Helical" evidence="5">
    <location>
        <begin position="62"/>
        <end position="82"/>
    </location>
</feature>
<name>A0A0F9P6S2_9ZZZZ</name>
<feature type="transmembrane region" description="Helical" evidence="5">
    <location>
        <begin position="189"/>
        <end position="207"/>
    </location>
</feature>
<evidence type="ECO:0000256" key="5">
    <source>
        <dbReference type="SAM" id="Phobius"/>
    </source>
</evidence>
<dbReference type="PANTHER" id="PTHR16950">
    <property type="entry name" value="ZINC TRANSPORTER SLC39A7 HISTIDINE-RICH MEMBRANE PROTEIN KE4"/>
    <property type="match status" value="1"/>
</dbReference>
<proteinExistence type="predicted"/>
<feature type="transmembrane region" description="Helical" evidence="5">
    <location>
        <begin position="6"/>
        <end position="22"/>
    </location>
</feature>
<evidence type="ECO:0000256" key="4">
    <source>
        <dbReference type="ARBA" id="ARBA00023136"/>
    </source>
</evidence>
<dbReference type="PANTHER" id="PTHR16950:SF16">
    <property type="entry name" value="ZINC TRANSPORTER ZIP13"/>
    <property type="match status" value="1"/>
</dbReference>
<dbReference type="Pfam" id="PF02535">
    <property type="entry name" value="Zip"/>
    <property type="match status" value="2"/>
</dbReference>
<evidence type="ECO:0000313" key="6">
    <source>
        <dbReference type="EMBL" id="KKN27585.1"/>
    </source>
</evidence>
<protein>
    <recommendedName>
        <fullName evidence="7">Zinc/iron permease</fullName>
    </recommendedName>
</protein>
<dbReference type="GO" id="GO:0016020">
    <property type="term" value="C:membrane"/>
    <property type="evidence" value="ECO:0007669"/>
    <property type="project" value="UniProtKB-SubCell"/>
</dbReference>
<feature type="transmembrane region" description="Helical" evidence="5">
    <location>
        <begin position="29"/>
        <end position="50"/>
    </location>
</feature>
<comment type="caution">
    <text evidence="6">The sequence shown here is derived from an EMBL/GenBank/DDBJ whole genome shotgun (WGS) entry which is preliminary data.</text>
</comment>
<comment type="subcellular location">
    <subcellularLocation>
        <location evidence="1">Membrane</location>
        <topology evidence="1">Multi-pass membrane protein</topology>
    </subcellularLocation>
</comment>
<evidence type="ECO:0000256" key="1">
    <source>
        <dbReference type="ARBA" id="ARBA00004141"/>
    </source>
</evidence>
<dbReference type="EMBL" id="LAZR01002624">
    <property type="protein sequence ID" value="KKN27585.1"/>
    <property type="molecule type" value="Genomic_DNA"/>
</dbReference>
<evidence type="ECO:0000256" key="2">
    <source>
        <dbReference type="ARBA" id="ARBA00022692"/>
    </source>
</evidence>
<accession>A0A0F9P6S2</accession>
<dbReference type="AlphaFoldDB" id="A0A0F9P6S2"/>
<dbReference type="InterPro" id="IPR003689">
    <property type="entry name" value="ZIP"/>
</dbReference>
<keyword evidence="3 5" id="KW-1133">Transmembrane helix</keyword>
<evidence type="ECO:0008006" key="7">
    <source>
        <dbReference type="Google" id="ProtNLM"/>
    </source>
</evidence>
<evidence type="ECO:0000256" key="3">
    <source>
        <dbReference type="ARBA" id="ARBA00022989"/>
    </source>
</evidence>
<sequence>MLFSILGSVGAITAAAGFVSLGEKYQKKLIPLLIAFATGILLTAAFLGLIPEAIEAVGDPRIIMPYVLGGVLFFFFTEKIVIWRNCRDKECEVHSHASGQIILIGDSLHNLIDGIVIASSFLIEENVTIGFGVGLAIIIHELAHETGDFGILLHSGYSKKKAFIYNIASSSTTIPAAIISYFVLGSISIIVPFLLAISAASFIYIALSDLTPELHQTTDLKYSIRQILLIFAGILTMVLLLLFVGH</sequence>
<feature type="transmembrane region" description="Helical" evidence="5">
    <location>
        <begin position="163"/>
        <end position="183"/>
    </location>
</feature>
<keyword evidence="2 5" id="KW-0812">Transmembrane</keyword>